<evidence type="ECO:0000313" key="2">
    <source>
        <dbReference type="EMBL" id="CAK9156068.1"/>
    </source>
</evidence>
<evidence type="ECO:0000256" key="1">
    <source>
        <dbReference type="SAM" id="MobiDB-lite"/>
    </source>
</evidence>
<feature type="compositionally biased region" description="Polar residues" evidence="1">
    <location>
        <begin position="44"/>
        <end position="54"/>
    </location>
</feature>
<protein>
    <submittedName>
        <fullName evidence="2">Uncharacterized protein</fullName>
    </submittedName>
</protein>
<accession>A0ABC8SGP5</accession>
<feature type="region of interest" description="Disordered" evidence="1">
    <location>
        <begin position="28"/>
        <end position="63"/>
    </location>
</feature>
<comment type="caution">
    <text evidence="2">The sequence shown here is derived from an EMBL/GenBank/DDBJ whole genome shotgun (WGS) entry which is preliminary data.</text>
</comment>
<proteinExistence type="predicted"/>
<organism evidence="2 3">
    <name type="scientific">Ilex paraguariensis</name>
    <name type="common">yerba mate</name>
    <dbReference type="NCBI Taxonomy" id="185542"/>
    <lineage>
        <taxon>Eukaryota</taxon>
        <taxon>Viridiplantae</taxon>
        <taxon>Streptophyta</taxon>
        <taxon>Embryophyta</taxon>
        <taxon>Tracheophyta</taxon>
        <taxon>Spermatophyta</taxon>
        <taxon>Magnoliopsida</taxon>
        <taxon>eudicotyledons</taxon>
        <taxon>Gunneridae</taxon>
        <taxon>Pentapetalae</taxon>
        <taxon>asterids</taxon>
        <taxon>campanulids</taxon>
        <taxon>Aquifoliales</taxon>
        <taxon>Aquifoliaceae</taxon>
        <taxon>Ilex</taxon>
    </lineage>
</organism>
<dbReference type="Proteomes" id="UP001642360">
    <property type="component" value="Unassembled WGS sequence"/>
</dbReference>
<reference evidence="2 3" key="1">
    <citation type="submission" date="2024-02" db="EMBL/GenBank/DDBJ databases">
        <authorList>
            <person name="Vignale AGUSTIN F."/>
            <person name="Sosa J E."/>
            <person name="Modenutti C."/>
        </authorList>
    </citation>
    <scope>NUCLEOTIDE SEQUENCE [LARGE SCALE GENOMIC DNA]</scope>
</reference>
<name>A0ABC8SGP5_9AQUA</name>
<gene>
    <name evidence="2" type="ORF">ILEXP_LOCUS24478</name>
</gene>
<keyword evidence="3" id="KW-1185">Reference proteome</keyword>
<dbReference type="EMBL" id="CAUOFW020002780">
    <property type="protein sequence ID" value="CAK9156068.1"/>
    <property type="molecule type" value="Genomic_DNA"/>
</dbReference>
<sequence>MQVNDPKEEEKQKADLIKKIVDPKAKAKEWQKVTRKGGPKSILKDNNQVTQGNCKSKDSSDPGKVEVNKFNVLLGEHSGKDADVEQSIEVVHQDGDPIIVVSDARESVAKEREVLNPPLSVEEKDQWIGSD</sequence>
<dbReference type="AlphaFoldDB" id="A0ABC8SGP5"/>
<evidence type="ECO:0000313" key="3">
    <source>
        <dbReference type="Proteomes" id="UP001642360"/>
    </source>
</evidence>